<dbReference type="FunCoup" id="A0A672JES8">
    <property type="interactions" value="533"/>
</dbReference>
<dbReference type="PANTHER" id="PTHR31954">
    <property type="entry name" value="CILIA- AND FLAGELLA-ASSOCIATED PROTEIN 157"/>
    <property type="match status" value="1"/>
</dbReference>
<feature type="region of interest" description="Disordered" evidence="8">
    <location>
        <begin position="321"/>
        <end position="412"/>
    </location>
</feature>
<dbReference type="InterPro" id="IPR038844">
    <property type="entry name" value="CFAP157"/>
</dbReference>
<keyword evidence="10" id="KW-1185">Reference proteome</keyword>
<evidence type="ECO:0000256" key="3">
    <source>
        <dbReference type="ARBA" id="ARBA00014087"/>
    </source>
</evidence>
<reference evidence="9" key="2">
    <citation type="submission" date="2025-08" db="UniProtKB">
        <authorList>
            <consortium name="Ensembl"/>
        </authorList>
    </citation>
    <scope>IDENTIFICATION</scope>
</reference>
<dbReference type="AlphaFoldDB" id="A0A672JES8"/>
<keyword evidence="6" id="KW-0966">Cell projection</keyword>
<evidence type="ECO:0000256" key="1">
    <source>
        <dbReference type="ARBA" id="ARBA00004138"/>
    </source>
</evidence>
<keyword evidence="4 7" id="KW-0175">Coiled coil</keyword>
<sequence length="412" mass="46172">AQAQAQVQTQTQVQTQAQAQRRCDDLWQQNQALACQRGALEEEKRDLAAYLKRLLLQKEAEAEQLLERLQDQSRAAQRDGDDLRRQQDLLTQDMQRRVDALRSENRSLAETLAGLQQFQEQREELMGRVESMEKQLASQKVEHRDDVHSVEMKALMEKRRQLELHMTAMAAEVQQQVEQKVPESTRLALQENLEVKERLGRLSQHVQVLTEENAALRDGRRRLSVDLEVLEQMLSETTRTSCIRKKVVEQLTEKCRQLQAEQEVWKQQTEQVQSRRAELQAETEERLEAELEEARGRSFRMKSVTEEAALGLQHALTVTGAPPFRGRLSGNVTQPACRSPADSSAPPCGRRPSLTLHSSPPGGASRSGLQPGLAARVEAADAEAAGGPAQTPSLHRRGQSACGGSVSPPPDQ</sequence>
<evidence type="ECO:0000313" key="10">
    <source>
        <dbReference type="Proteomes" id="UP000472267"/>
    </source>
</evidence>
<dbReference type="GO" id="GO:0008017">
    <property type="term" value="F:microtubule binding"/>
    <property type="evidence" value="ECO:0007669"/>
    <property type="project" value="TreeGrafter"/>
</dbReference>
<evidence type="ECO:0000256" key="5">
    <source>
        <dbReference type="ARBA" id="ARBA00023069"/>
    </source>
</evidence>
<evidence type="ECO:0000256" key="8">
    <source>
        <dbReference type="SAM" id="MobiDB-lite"/>
    </source>
</evidence>
<feature type="compositionally biased region" description="Low complexity" evidence="8">
    <location>
        <begin position="374"/>
        <end position="389"/>
    </location>
</feature>
<organism evidence="9 10">
    <name type="scientific">Salarias fasciatus</name>
    <name type="common">Jewelled blenny</name>
    <name type="synonym">Blennius fasciatus</name>
    <dbReference type="NCBI Taxonomy" id="181472"/>
    <lineage>
        <taxon>Eukaryota</taxon>
        <taxon>Metazoa</taxon>
        <taxon>Chordata</taxon>
        <taxon>Craniata</taxon>
        <taxon>Vertebrata</taxon>
        <taxon>Euteleostomi</taxon>
        <taxon>Actinopterygii</taxon>
        <taxon>Neopterygii</taxon>
        <taxon>Teleostei</taxon>
        <taxon>Neoteleostei</taxon>
        <taxon>Acanthomorphata</taxon>
        <taxon>Ovalentaria</taxon>
        <taxon>Blenniimorphae</taxon>
        <taxon>Blenniiformes</taxon>
        <taxon>Blennioidei</taxon>
        <taxon>Blenniidae</taxon>
        <taxon>Salariinae</taxon>
        <taxon>Salarias</taxon>
    </lineage>
</organism>
<evidence type="ECO:0000256" key="4">
    <source>
        <dbReference type="ARBA" id="ARBA00023054"/>
    </source>
</evidence>
<dbReference type="PANTHER" id="PTHR31954:SF1">
    <property type="entry name" value="CILIA- AND FLAGELLA-ASSOCIATED PROTEIN 157"/>
    <property type="match status" value="1"/>
</dbReference>
<comment type="similarity">
    <text evidence="2">Belongs to the CFAP157 family.</text>
</comment>
<evidence type="ECO:0000313" key="9">
    <source>
        <dbReference type="Ensembl" id="ENSSFAP00005052696.1"/>
    </source>
</evidence>
<dbReference type="Proteomes" id="UP000472267">
    <property type="component" value="Chromosome 12"/>
</dbReference>
<name>A0A672JES8_SALFA</name>
<feature type="compositionally biased region" description="Basic and acidic residues" evidence="8">
    <location>
        <begin position="72"/>
        <end position="87"/>
    </location>
</feature>
<protein>
    <recommendedName>
        <fullName evidence="3">Cilia- and flagella-associated protein 157</fullName>
    </recommendedName>
</protein>
<evidence type="ECO:0000256" key="7">
    <source>
        <dbReference type="SAM" id="Coils"/>
    </source>
</evidence>
<feature type="coiled-coil region" evidence="7">
    <location>
        <begin position="248"/>
        <end position="297"/>
    </location>
</feature>
<dbReference type="InParanoid" id="A0A672JES8"/>
<dbReference type="Ensembl" id="ENSSFAT00005054358.1">
    <property type="protein sequence ID" value="ENSSFAP00005052696.1"/>
    <property type="gene ID" value="ENSSFAG00005025226.1"/>
</dbReference>
<feature type="region of interest" description="Disordered" evidence="8">
    <location>
        <begin position="72"/>
        <end position="91"/>
    </location>
</feature>
<evidence type="ECO:0000256" key="2">
    <source>
        <dbReference type="ARBA" id="ARBA00010841"/>
    </source>
</evidence>
<proteinExistence type="inferred from homology"/>
<reference evidence="9" key="3">
    <citation type="submission" date="2025-09" db="UniProtKB">
        <authorList>
            <consortium name="Ensembl"/>
        </authorList>
    </citation>
    <scope>IDENTIFICATION</scope>
</reference>
<dbReference type="GO" id="GO:0036064">
    <property type="term" value="C:ciliary basal body"/>
    <property type="evidence" value="ECO:0007669"/>
    <property type="project" value="TreeGrafter"/>
</dbReference>
<keyword evidence="5" id="KW-0969">Cilium</keyword>
<reference evidence="9" key="1">
    <citation type="submission" date="2019-06" db="EMBL/GenBank/DDBJ databases">
        <authorList>
            <consortium name="Wellcome Sanger Institute Data Sharing"/>
        </authorList>
    </citation>
    <scope>NUCLEOTIDE SEQUENCE [LARGE SCALE GENOMIC DNA]</scope>
</reference>
<comment type="subcellular location">
    <subcellularLocation>
        <location evidence="1">Cell projection</location>
        <location evidence="1">Cilium</location>
    </subcellularLocation>
</comment>
<dbReference type="OMA" id="ARYQKKC"/>
<evidence type="ECO:0000256" key="6">
    <source>
        <dbReference type="ARBA" id="ARBA00023273"/>
    </source>
</evidence>
<accession>A0A672JES8</accession>